<proteinExistence type="predicted"/>
<accession>A0A7Y4KIB1</accession>
<evidence type="ECO:0000313" key="2">
    <source>
        <dbReference type="Proteomes" id="UP000563426"/>
    </source>
</evidence>
<gene>
    <name evidence="1" type="ORF">HMI49_08640</name>
</gene>
<comment type="caution">
    <text evidence="1">The sequence shown here is derived from an EMBL/GenBank/DDBJ whole genome shotgun (WGS) entry which is preliminary data.</text>
</comment>
<dbReference type="AlphaFoldDB" id="A0A7Y4KIB1"/>
<sequence>MLVGRLDHNRCLALAERSLAGPVVTKLTLVPLWACSTDDAVSTAWVAVNGVAEEGGPLAVQEVGPFIDDEDASPRVDSLWECTVRRWTAATVVESRNYAPDIALQLRAGAFGVLTSRFDEVVSVAVREAEPLPRPTREVPMFANWLEPRVRVPPELASRIQALCFTAEDEGD</sequence>
<organism evidence="1 2">
    <name type="scientific">Corallococcus exercitus</name>
    <dbReference type="NCBI Taxonomy" id="2316736"/>
    <lineage>
        <taxon>Bacteria</taxon>
        <taxon>Pseudomonadati</taxon>
        <taxon>Myxococcota</taxon>
        <taxon>Myxococcia</taxon>
        <taxon>Myxococcales</taxon>
        <taxon>Cystobacterineae</taxon>
        <taxon>Myxococcaceae</taxon>
        <taxon>Corallococcus</taxon>
    </lineage>
</organism>
<dbReference type="RefSeq" id="WP_171433898.1">
    <property type="nucleotide sequence ID" value="NZ_JABFJV010000033.1"/>
</dbReference>
<dbReference type="EMBL" id="JABFJV010000033">
    <property type="protein sequence ID" value="NOK33259.1"/>
    <property type="molecule type" value="Genomic_DNA"/>
</dbReference>
<dbReference type="Proteomes" id="UP000563426">
    <property type="component" value="Unassembled WGS sequence"/>
</dbReference>
<protein>
    <submittedName>
        <fullName evidence="1">Uncharacterized protein</fullName>
    </submittedName>
</protein>
<keyword evidence="2" id="KW-1185">Reference proteome</keyword>
<evidence type="ECO:0000313" key="1">
    <source>
        <dbReference type="EMBL" id="NOK33259.1"/>
    </source>
</evidence>
<reference evidence="1 2" key="1">
    <citation type="submission" date="2020-05" db="EMBL/GenBank/DDBJ databases">
        <authorList>
            <person name="Whitworth D."/>
        </authorList>
    </citation>
    <scope>NUCLEOTIDE SEQUENCE [LARGE SCALE GENOMIC DNA]</scope>
    <source>
        <strain evidence="1 2">AB043B</strain>
    </source>
</reference>
<name>A0A7Y4KIB1_9BACT</name>